<protein>
    <recommendedName>
        <fullName evidence="4">Secreted protein</fullName>
    </recommendedName>
</protein>
<evidence type="ECO:0000256" key="1">
    <source>
        <dbReference type="SAM" id="SignalP"/>
    </source>
</evidence>
<evidence type="ECO:0000313" key="2">
    <source>
        <dbReference type="EMBL" id="WEB39178.1"/>
    </source>
</evidence>
<dbReference type="RefSeq" id="WP_275306805.1">
    <property type="nucleotide sequence ID" value="NZ_CP095749.1"/>
</dbReference>
<sequence>MKRAKYAATAVAFSAVFVTLGGSQPVQAKEARAHILAPLPQITCDNVTATVNYSKPFFLQGTTSAVETSNNIKLGSEGLAHVPCLGDTSGKGIVGGHGFLVAQKVGNCVNVTVNGVAHITWTNARGQDVGTSEITYTAAGPIVDTVILGGTVTEGDTFLNNEVTNNSINDDNVFQTAAECASNTGVLTQSGGAQLILTTQ</sequence>
<proteinExistence type="predicted"/>
<reference evidence="2 3" key="1">
    <citation type="submission" date="2022-03" db="EMBL/GenBank/DDBJ databases">
        <title>Streptomyces yunnanensis P86,complete genome.</title>
        <authorList>
            <person name="Chen S."/>
            <person name="Zhang Q."/>
        </authorList>
    </citation>
    <scope>NUCLEOTIDE SEQUENCE [LARGE SCALE GENOMIC DNA]</scope>
    <source>
        <strain evidence="2 3">P86</strain>
    </source>
</reference>
<feature type="chain" id="PRO_5047430745" description="Secreted protein" evidence="1">
    <location>
        <begin position="29"/>
        <end position="200"/>
    </location>
</feature>
<keyword evidence="1" id="KW-0732">Signal</keyword>
<organism evidence="2 3">
    <name type="scientific">Streptomyces yunnanensis</name>
    <dbReference type="NCBI Taxonomy" id="156453"/>
    <lineage>
        <taxon>Bacteria</taxon>
        <taxon>Bacillati</taxon>
        <taxon>Actinomycetota</taxon>
        <taxon>Actinomycetes</taxon>
        <taxon>Kitasatosporales</taxon>
        <taxon>Streptomycetaceae</taxon>
        <taxon>Streptomyces</taxon>
    </lineage>
</organism>
<dbReference type="EMBL" id="CP095749">
    <property type="protein sequence ID" value="WEB39178.1"/>
    <property type="molecule type" value="Genomic_DNA"/>
</dbReference>
<evidence type="ECO:0000313" key="3">
    <source>
        <dbReference type="Proteomes" id="UP001218629"/>
    </source>
</evidence>
<evidence type="ECO:0008006" key="4">
    <source>
        <dbReference type="Google" id="ProtNLM"/>
    </source>
</evidence>
<feature type="signal peptide" evidence="1">
    <location>
        <begin position="1"/>
        <end position="28"/>
    </location>
</feature>
<dbReference type="Proteomes" id="UP001218629">
    <property type="component" value="Chromosome"/>
</dbReference>
<gene>
    <name evidence="2" type="ORF">MOV08_07685</name>
</gene>
<name>A0ABY8A2Q7_9ACTN</name>
<keyword evidence="3" id="KW-1185">Reference proteome</keyword>
<accession>A0ABY8A2Q7</accession>